<evidence type="ECO:0000313" key="10">
    <source>
        <dbReference type="Proteomes" id="UP000034601"/>
    </source>
</evidence>
<dbReference type="SUPFAM" id="SSF102114">
    <property type="entry name" value="Radical SAM enzymes"/>
    <property type="match status" value="1"/>
</dbReference>
<evidence type="ECO:0000256" key="4">
    <source>
        <dbReference type="ARBA" id="ARBA00022723"/>
    </source>
</evidence>
<dbReference type="GO" id="GO:0051539">
    <property type="term" value="F:4 iron, 4 sulfur cluster binding"/>
    <property type="evidence" value="ECO:0007669"/>
    <property type="project" value="UniProtKB-KW"/>
</dbReference>
<evidence type="ECO:0000256" key="2">
    <source>
        <dbReference type="ARBA" id="ARBA00022485"/>
    </source>
</evidence>
<dbReference type="PROSITE" id="PS01305">
    <property type="entry name" value="MOAA_NIFB_PQQE"/>
    <property type="match status" value="1"/>
</dbReference>
<keyword evidence="7" id="KW-0411">Iron-sulfur</keyword>
<dbReference type="Proteomes" id="UP000034601">
    <property type="component" value="Unassembled WGS sequence"/>
</dbReference>
<dbReference type="PANTHER" id="PTHR11228">
    <property type="entry name" value="RADICAL SAM DOMAIN PROTEIN"/>
    <property type="match status" value="1"/>
</dbReference>
<dbReference type="InterPro" id="IPR000385">
    <property type="entry name" value="MoaA_NifB_PqqE_Fe-S-bd_CS"/>
</dbReference>
<dbReference type="InterPro" id="IPR007197">
    <property type="entry name" value="rSAM"/>
</dbReference>
<accession>A0A0G0TZL4</accession>
<dbReference type="SFLD" id="SFLDS00029">
    <property type="entry name" value="Radical_SAM"/>
    <property type="match status" value="1"/>
</dbReference>
<keyword evidence="5" id="KW-0560">Oxidoreductase</keyword>
<dbReference type="SFLD" id="SFLDG01386">
    <property type="entry name" value="main_SPASM_domain-containing"/>
    <property type="match status" value="1"/>
</dbReference>
<dbReference type="SMART" id="SM00729">
    <property type="entry name" value="Elp3"/>
    <property type="match status" value="1"/>
</dbReference>
<keyword evidence="2" id="KW-0004">4Fe-4S</keyword>
<dbReference type="Pfam" id="PF04055">
    <property type="entry name" value="Radical_SAM"/>
    <property type="match status" value="1"/>
</dbReference>
<evidence type="ECO:0000256" key="1">
    <source>
        <dbReference type="ARBA" id="ARBA00001966"/>
    </source>
</evidence>
<comment type="caution">
    <text evidence="9">The sequence shown here is derived from an EMBL/GenBank/DDBJ whole genome shotgun (WGS) entry which is preliminary data.</text>
</comment>
<evidence type="ECO:0000256" key="6">
    <source>
        <dbReference type="ARBA" id="ARBA00023004"/>
    </source>
</evidence>
<evidence type="ECO:0000259" key="8">
    <source>
        <dbReference type="PROSITE" id="PS51918"/>
    </source>
</evidence>
<reference evidence="9 10" key="1">
    <citation type="journal article" date="2015" name="Nature">
        <title>rRNA introns, odd ribosomes, and small enigmatic genomes across a large radiation of phyla.</title>
        <authorList>
            <person name="Brown C.T."/>
            <person name="Hug L.A."/>
            <person name="Thomas B.C."/>
            <person name="Sharon I."/>
            <person name="Castelle C.J."/>
            <person name="Singh A."/>
            <person name="Wilkins M.J."/>
            <person name="Williams K.H."/>
            <person name="Banfield J.F."/>
        </authorList>
    </citation>
    <scope>NUCLEOTIDE SEQUENCE [LARGE SCALE GENOMIC DNA]</scope>
</reference>
<dbReference type="InterPro" id="IPR013785">
    <property type="entry name" value="Aldolase_TIM"/>
</dbReference>
<evidence type="ECO:0000256" key="5">
    <source>
        <dbReference type="ARBA" id="ARBA00023002"/>
    </source>
</evidence>
<dbReference type="PANTHER" id="PTHR11228:SF7">
    <property type="entry name" value="PQQA PEPTIDE CYCLASE"/>
    <property type="match status" value="1"/>
</dbReference>
<dbReference type="GO" id="GO:0016491">
    <property type="term" value="F:oxidoreductase activity"/>
    <property type="evidence" value="ECO:0007669"/>
    <property type="project" value="UniProtKB-KW"/>
</dbReference>
<evidence type="ECO:0000313" key="9">
    <source>
        <dbReference type="EMBL" id="KKR82339.1"/>
    </source>
</evidence>
<comment type="cofactor">
    <cofactor evidence="1">
        <name>[4Fe-4S] cluster</name>
        <dbReference type="ChEBI" id="CHEBI:49883"/>
    </cofactor>
</comment>
<dbReference type="PROSITE" id="PS51918">
    <property type="entry name" value="RADICAL_SAM"/>
    <property type="match status" value="1"/>
</dbReference>
<dbReference type="InterPro" id="IPR006638">
    <property type="entry name" value="Elp3/MiaA/NifB-like_rSAM"/>
</dbReference>
<dbReference type="AlphaFoldDB" id="A0A0G0TZL4"/>
<dbReference type="InterPro" id="IPR058240">
    <property type="entry name" value="rSAM_sf"/>
</dbReference>
<evidence type="ECO:0000256" key="7">
    <source>
        <dbReference type="ARBA" id="ARBA00023014"/>
    </source>
</evidence>
<keyword evidence="6" id="KW-0408">Iron</keyword>
<dbReference type="EMBL" id="LCAB01000015">
    <property type="protein sequence ID" value="KKR82339.1"/>
    <property type="molecule type" value="Genomic_DNA"/>
</dbReference>
<dbReference type="GO" id="GO:0032324">
    <property type="term" value="P:molybdopterin cofactor biosynthetic process"/>
    <property type="evidence" value="ECO:0007669"/>
    <property type="project" value="UniProtKB-ARBA"/>
</dbReference>
<gene>
    <name evidence="9" type="ORF">UU29_C0015G0005</name>
</gene>
<dbReference type="SFLD" id="SFLDG01067">
    <property type="entry name" value="SPASM/twitch_domain_containing"/>
    <property type="match status" value="1"/>
</dbReference>
<dbReference type="GO" id="GO:0046872">
    <property type="term" value="F:metal ion binding"/>
    <property type="evidence" value="ECO:0007669"/>
    <property type="project" value="UniProtKB-KW"/>
</dbReference>
<evidence type="ECO:0000256" key="3">
    <source>
        <dbReference type="ARBA" id="ARBA00022691"/>
    </source>
</evidence>
<name>A0A0G0TZL4_9BACT</name>
<dbReference type="CDD" id="cd01335">
    <property type="entry name" value="Radical_SAM"/>
    <property type="match status" value="1"/>
</dbReference>
<dbReference type="Gene3D" id="3.20.20.70">
    <property type="entry name" value="Aldolase class I"/>
    <property type="match status" value="1"/>
</dbReference>
<organism evidence="9 10">
    <name type="scientific">Candidatus Daviesbacteria bacterium GW2011_GWA2_40_9</name>
    <dbReference type="NCBI Taxonomy" id="1618424"/>
    <lineage>
        <taxon>Bacteria</taxon>
        <taxon>Candidatus Daviesiibacteriota</taxon>
    </lineage>
</organism>
<keyword evidence="4" id="KW-0479">Metal-binding</keyword>
<dbReference type="InterPro" id="IPR050377">
    <property type="entry name" value="Radical_SAM_PqqE_MftC-like"/>
</dbReference>
<protein>
    <recommendedName>
        <fullName evidence="8">Radical SAM core domain-containing protein</fullName>
    </recommendedName>
</protein>
<proteinExistence type="predicted"/>
<keyword evidence="3" id="KW-0949">S-adenosyl-L-methionine</keyword>
<feature type="domain" description="Radical SAM core" evidence="8">
    <location>
        <begin position="19"/>
        <end position="244"/>
    </location>
</feature>
<sequence length="340" mass="38682">MNNLKLKIPKIGLSALPFIAKPYILLFTITERCNLRCSYCFGKYYSEKGELSYQQIKQIFKEFYDLGVRRLGISGGEPLLHKDIDKIIKMAVNLGFEVGLNSNGILVPYHLKALRLLNNLSISLDGACEKTHDKYRGKGSFKKALAAVEAATLAGIPVHFCCTLTDANLNEWPRLLELAKKYQTLVQISPLYPRFRGDGGLKLAKAWEDRTKKALMDIIREKKNKTNRIFYSQETYRLMSNWPDHKNDISSDKVEGHPSCLAGKKMVALDCRGNLYPCTRLTTSLPGQNCLKMGVKEAYRHLPQTPCKSCRWACFIEYNSLLDLRLSAIFNLLANRFKDK</sequence>